<reference evidence="6 7" key="1">
    <citation type="submission" date="2019-03" db="EMBL/GenBank/DDBJ databases">
        <title>Genomic analyses of the natural microbiome of Caenorhabditis elegans.</title>
        <authorList>
            <person name="Samuel B."/>
        </authorList>
    </citation>
    <scope>NUCLEOTIDE SEQUENCE [LARGE SCALE GENOMIC DNA]</scope>
    <source>
        <strain evidence="6 7">JUb102</strain>
    </source>
</reference>
<comment type="caution">
    <text evidence="6">The sequence shown here is derived from an EMBL/GenBank/DDBJ whole genome shotgun (WGS) entry which is preliminary data.</text>
</comment>
<proteinExistence type="inferred from homology"/>
<dbReference type="SUPFAM" id="SSF53850">
    <property type="entry name" value="Periplasmic binding protein-like II"/>
    <property type="match status" value="1"/>
</dbReference>
<evidence type="ECO:0000313" key="7">
    <source>
        <dbReference type="Proteomes" id="UP000295055"/>
    </source>
</evidence>
<dbReference type="PRINTS" id="PR00039">
    <property type="entry name" value="HTHLYSR"/>
</dbReference>
<gene>
    <name evidence="6" type="ORF">EC835_102264</name>
</gene>
<dbReference type="InterPro" id="IPR050389">
    <property type="entry name" value="LysR-type_TF"/>
</dbReference>
<dbReference type="Pfam" id="PF03466">
    <property type="entry name" value="LysR_substrate"/>
    <property type="match status" value="1"/>
</dbReference>
<dbReference type="OrthoDB" id="8557381at2"/>
<dbReference type="GO" id="GO:0003700">
    <property type="term" value="F:DNA-binding transcription factor activity"/>
    <property type="evidence" value="ECO:0007669"/>
    <property type="project" value="InterPro"/>
</dbReference>
<dbReference type="Gene3D" id="1.10.10.10">
    <property type="entry name" value="Winged helix-like DNA-binding domain superfamily/Winged helix DNA-binding domain"/>
    <property type="match status" value="1"/>
</dbReference>
<dbReference type="PANTHER" id="PTHR30118">
    <property type="entry name" value="HTH-TYPE TRANSCRIPTIONAL REGULATOR LEUO-RELATED"/>
    <property type="match status" value="1"/>
</dbReference>
<dbReference type="InterPro" id="IPR005119">
    <property type="entry name" value="LysR_subst-bd"/>
</dbReference>
<dbReference type="RefSeq" id="WP_132495478.1">
    <property type="nucleotide sequence ID" value="NZ_SMAS01000002.1"/>
</dbReference>
<dbReference type="InterPro" id="IPR036388">
    <property type="entry name" value="WH-like_DNA-bd_sf"/>
</dbReference>
<evidence type="ECO:0000256" key="4">
    <source>
        <dbReference type="ARBA" id="ARBA00023163"/>
    </source>
</evidence>
<organism evidence="6 7">
    <name type="scientific">Providencia alcalifaciens</name>
    <dbReference type="NCBI Taxonomy" id="126385"/>
    <lineage>
        <taxon>Bacteria</taxon>
        <taxon>Pseudomonadati</taxon>
        <taxon>Pseudomonadota</taxon>
        <taxon>Gammaproteobacteria</taxon>
        <taxon>Enterobacterales</taxon>
        <taxon>Morganellaceae</taxon>
        <taxon>Providencia</taxon>
    </lineage>
</organism>
<dbReference type="PROSITE" id="PS50931">
    <property type="entry name" value="HTH_LYSR"/>
    <property type="match status" value="1"/>
</dbReference>
<dbReference type="Gene3D" id="3.40.190.10">
    <property type="entry name" value="Periplasmic binding protein-like II"/>
    <property type="match status" value="2"/>
</dbReference>
<dbReference type="EMBL" id="SMAS01000002">
    <property type="protein sequence ID" value="TCT36811.1"/>
    <property type="molecule type" value="Genomic_DNA"/>
</dbReference>
<evidence type="ECO:0000259" key="5">
    <source>
        <dbReference type="PROSITE" id="PS50931"/>
    </source>
</evidence>
<keyword evidence="4" id="KW-0804">Transcription</keyword>
<dbReference type="PANTHER" id="PTHR30118:SF15">
    <property type="entry name" value="TRANSCRIPTIONAL REGULATORY PROTEIN"/>
    <property type="match status" value="1"/>
</dbReference>
<dbReference type="InterPro" id="IPR036390">
    <property type="entry name" value="WH_DNA-bd_sf"/>
</dbReference>
<dbReference type="GO" id="GO:0003677">
    <property type="term" value="F:DNA binding"/>
    <property type="evidence" value="ECO:0007669"/>
    <property type="project" value="UniProtKB-KW"/>
</dbReference>
<dbReference type="Proteomes" id="UP000295055">
    <property type="component" value="Unassembled WGS sequence"/>
</dbReference>
<accession>A0A4R3NTS1</accession>
<keyword evidence="2" id="KW-0805">Transcription regulation</keyword>
<evidence type="ECO:0000256" key="2">
    <source>
        <dbReference type="ARBA" id="ARBA00023015"/>
    </source>
</evidence>
<feature type="domain" description="HTH lysR-type" evidence="5">
    <location>
        <begin position="7"/>
        <end position="64"/>
    </location>
</feature>
<dbReference type="InterPro" id="IPR000847">
    <property type="entry name" value="LysR_HTH_N"/>
</dbReference>
<dbReference type="SUPFAM" id="SSF46785">
    <property type="entry name" value="Winged helix' DNA-binding domain"/>
    <property type="match status" value="1"/>
</dbReference>
<dbReference type="AlphaFoldDB" id="A0A4R3NTS1"/>
<sequence length="308" mass="35289">MNNLRKLDLNQLVTLSVLLRERHVSRAAEALHKSQPAVSHALNQLRDIFQDPLLVRREGQYQLTSKAESLCLPLNEALNQLDGLIAQKQFSPLSCQRRFNIAMSDYGAALITVKLVSYLRKYAPNIDLNIWHCSREEMQNKLHEGSLDLAFGIFNTLDYSLRNQTVFTDKFVSLVDHQLGSQGKMDLVDWLSHPHILVSMKPFDANEIDHQLQLINQQRRVAVTVPYWQIAPQLLTGTDLILTVAEKAIPQSMLGKFTLFAPPLSLPDLDFQMVWHQRSDTDKALEWFRGIIAEQLKDDREFYGENEG</sequence>
<evidence type="ECO:0000313" key="6">
    <source>
        <dbReference type="EMBL" id="TCT36811.1"/>
    </source>
</evidence>
<name>A0A4R3NTS1_9GAMM</name>
<evidence type="ECO:0000256" key="3">
    <source>
        <dbReference type="ARBA" id="ARBA00023125"/>
    </source>
</evidence>
<dbReference type="Pfam" id="PF00126">
    <property type="entry name" value="HTH_1"/>
    <property type="match status" value="1"/>
</dbReference>
<comment type="similarity">
    <text evidence="1">Belongs to the LysR transcriptional regulatory family.</text>
</comment>
<protein>
    <submittedName>
        <fullName evidence="6">LysR family transcriptional regulator</fullName>
    </submittedName>
</protein>
<evidence type="ECO:0000256" key="1">
    <source>
        <dbReference type="ARBA" id="ARBA00009437"/>
    </source>
</evidence>
<keyword evidence="3" id="KW-0238">DNA-binding</keyword>